<protein>
    <submittedName>
        <fullName evidence="1">Ren protein from phage origin</fullName>
    </submittedName>
</protein>
<organism evidence="1 2">
    <name type="scientific">Enterobacter hormaechei</name>
    <dbReference type="NCBI Taxonomy" id="158836"/>
    <lineage>
        <taxon>Bacteria</taxon>
        <taxon>Pseudomonadati</taxon>
        <taxon>Pseudomonadota</taxon>
        <taxon>Gammaproteobacteria</taxon>
        <taxon>Enterobacterales</taxon>
        <taxon>Enterobacteriaceae</taxon>
        <taxon>Enterobacter</taxon>
        <taxon>Enterobacter cloacae complex</taxon>
    </lineage>
</organism>
<dbReference type="RefSeq" id="WP_063161922.1">
    <property type="nucleotide sequence ID" value="NZ_CP135494.1"/>
</dbReference>
<proteinExistence type="predicted"/>
<dbReference type="EMBL" id="FJYW01000001">
    <property type="protein sequence ID" value="CZW60850.1"/>
    <property type="molecule type" value="Genomic_DNA"/>
</dbReference>
<evidence type="ECO:0000313" key="2">
    <source>
        <dbReference type="Proteomes" id="UP000076205"/>
    </source>
</evidence>
<sequence>MTITIRGQILAALRNNPGLNSARIATMIGMTTKKISGPLSTLFAGGLIEFEGKHGQRLYRLTSYGMKYAPETIPAMPKGNSKLVQRTETNVICQECRNSPAMKRVLMVWGRVGV</sequence>
<gene>
    <name evidence="1" type="ORF">SAMEA2273352_00329</name>
</gene>
<name>A0A822WFI7_9ENTR</name>
<dbReference type="InterPro" id="IPR036390">
    <property type="entry name" value="WH_DNA-bd_sf"/>
</dbReference>
<accession>A0A822WFI7</accession>
<reference evidence="1 2" key="1">
    <citation type="submission" date="2016-03" db="EMBL/GenBank/DDBJ databases">
        <authorList>
            <consortium name="Pathogen Informatics"/>
        </authorList>
    </citation>
    <scope>NUCLEOTIDE SEQUENCE [LARGE SCALE GENOMIC DNA]</scope>
    <source>
        <strain evidence="2">e1424</strain>
    </source>
</reference>
<dbReference type="SUPFAM" id="SSF46785">
    <property type="entry name" value="Winged helix' DNA-binding domain"/>
    <property type="match status" value="1"/>
</dbReference>
<dbReference type="InterPro" id="IPR036388">
    <property type="entry name" value="WH-like_DNA-bd_sf"/>
</dbReference>
<comment type="caution">
    <text evidence="1">The sequence shown here is derived from an EMBL/GenBank/DDBJ whole genome shotgun (WGS) entry which is preliminary data.</text>
</comment>
<dbReference type="Gene3D" id="1.10.10.10">
    <property type="entry name" value="Winged helix-like DNA-binding domain superfamily/Winged helix DNA-binding domain"/>
    <property type="match status" value="1"/>
</dbReference>
<dbReference type="Proteomes" id="UP000076205">
    <property type="component" value="Unassembled WGS sequence"/>
</dbReference>
<dbReference type="AlphaFoldDB" id="A0A822WFI7"/>
<evidence type="ECO:0000313" key="1">
    <source>
        <dbReference type="EMBL" id="CZW60850.1"/>
    </source>
</evidence>